<dbReference type="GO" id="GO:0042840">
    <property type="term" value="P:D-glucuronate catabolic process"/>
    <property type="evidence" value="ECO:0007669"/>
    <property type="project" value="TreeGrafter"/>
</dbReference>
<dbReference type="PIRSF" id="PIRSF006625">
    <property type="entry name" value="KduI"/>
    <property type="match status" value="1"/>
</dbReference>
<dbReference type="Gene3D" id="2.60.120.520">
    <property type="entry name" value="pectin degrading enzyme 5-keto 4- deoxyuronate isomerase, domain 1"/>
    <property type="match status" value="1"/>
</dbReference>
<dbReference type="SUPFAM" id="SSF51182">
    <property type="entry name" value="RmlC-like cupins"/>
    <property type="match status" value="1"/>
</dbReference>
<dbReference type="InterPro" id="IPR007045">
    <property type="entry name" value="KduI"/>
</dbReference>
<organism evidence="12">
    <name type="scientific">Salmonella sp. NCTC 3046</name>
    <dbReference type="NCBI Taxonomy" id="2583580"/>
    <lineage>
        <taxon>Bacteria</taxon>
        <taxon>Pseudomonadati</taxon>
        <taxon>Pseudomonadota</taxon>
        <taxon>Gammaproteobacteria</taxon>
        <taxon>Enterobacterales</taxon>
        <taxon>Enterobacteriaceae</taxon>
        <taxon>Salmonella</taxon>
    </lineage>
</organism>
<dbReference type="GO" id="GO:0045490">
    <property type="term" value="P:pectin catabolic process"/>
    <property type="evidence" value="ECO:0007669"/>
    <property type="project" value="UniProtKB-UniRule"/>
</dbReference>
<dbReference type="FunFam" id="2.60.120.10:FF:000018">
    <property type="entry name" value="4-deoxy-L-threo-5-hexosulose-uronate ketol-isomerase"/>
    <property type="match status" value="1"/>
</dbReference>
<comment type="function">
    <text evidence="11">Catalyzes the isomerization of 5-dehydro-4-deoxy-D-glucuronate to 3-deoxy-D-glycero-2,5-hexodiulosonate.</text>
</comment>
<evidence type="ECO:0000256" key="5">
    <source>
        <dbReference type="ARBA" id="ARBA00022723"/>
    </source>
</evidence>
<dbReference type="UniPathway" id="UPA00545">
    <property type="reaction ID" value="UER00826"/>
</dbReference>
<name>A0A509B165_9ENTR</name>
<dbReference type="HAMAP" id="MF_00687">
    <property type="entry name" value="KduI"/>
    <property type="match status" value="1"/>
</dbReference>
<evidence type="ECO:0000256" key="8">
    <source>
        <dbReference type="ARBA" id="ARBA00072092"/>
    </source>
</evidence>
<dbReference type="PANTHER" id="PTHR38461:SF1">
    <property type="entry name" value="4-DEOXY-L-THREO-5-HEXOSULOSE-URONATE KETOL-ISOMERASE"/>
    <property type="match status" value="1"/>
</dbReference>
<dbReference type="Gene3D" id="2.60.120.10">
    <property type="entry name" value="Jelly Rolls"/>
    <property type="match status" value="1"/>
</dbReference>
<dbReference type="GO" id="GO:0008697">
    <property type="term" value="F:4-deoxy-L-threo-5-hexosulose-uronate ketol-isomerase activity"/>
    <property type="evidence" value="ECO:0007669"/>
    <property type="project" value="UniProtKB-UniRule"/>
</dbReference>
<accession>A0A509B165</accession>
<keyword evidence="7 11" id="KW-0413">Isomerase</keyword>
<feature type="binding site" evidence="11">
    <location>
        <position position="228"/>
    </location>
    <ligand>
        <name>Zn(2+)</name>
        <dbReference type="ChEBI" id="CHEBI:29105"/>
    </ligand>
</feature>
<evidence type="ECO:0000256" key="4">
    <source>
        <dbReference type="ARBA" id="ARBA00012547"/>
    </source>
</evidence>
<dbReference type="GO" id="GO:0019698">
    <property type="term" value="P:D-galacturonate catabolic process"/>
    <property type="evidence" value="ECO:0007669"/>
    <property type="project" value="TreeGrafter"/>
</dbReference>
<dbReference type="EC" id="5.3.1.17" evidence="4 11"/>
<sequence length="303" mass="34032">MMPLNKSKQCFEFYAIAIDLSLEGKVDVRQSIHSEHAKTLDTQALRREFLIENIFVADEYTMVYSHIDRIIVGGIMPVSHSVEIGGEVGKQLGVSRLLDRRELGVINIGGAGAIIVDGQRHDIGHRDALYIGKGAKELVFVSNEASRPAKFYYNCAPAHTAYPTKKVSPADVAPVTLGDNLTSNRRTINKYFVPDVLETCQLSMGLTELAPGNLWNTMPCHTHERRMEVYLYFNMEEDSCVFHMMGQPQETRHIVMRNEQAVISPSWSIHSGVGTKAYTFIWGMVGENQVFDDMDHVAVQDLR</sequence>
<evidence type="ECO:0000256" key="6">
    <source>
        <dbReference type="ARBA" id="ARBA00022833"/>
    </source>
</evidence>
<dbReference type="InterPro" id="IPR011051">
    <property type="entry name" value="RmlC_Cupin_sf"/>
</dbReference>
<proteinExistence type="inferred from homology"/>
<dbReference type="AlphaFoldDB" id="A0A509B165"/>
<dbReference type="FunFam" id="2.60.120.520:FF:000001">
    <property type="entry name" value="4-deoxy-L-threo-5-hexosulose-uronate ketol-isomerase"/>
    <property type="match status" value="1"/>
</dbReference>
<dbReference type="CDD" id="cd20294">
    <property type="entry name" value="cupin_KduI_N"/>
    <property type="match status" value="1"/>
</dbReference>
<comment type="catalytic activity">
    <reaction evidence="1 11">
        <text>5-dehydro-4-deoxy-D-glucuronate = 3-deoxy-D-glycero-2,5-hexodiulosonate</text>
        <dbReference type="Rhea" id="RHEA:23896"/>
        <dbReference type="ChEBI" id="CHEBI:17117"/>
        <dbReference type="ChEBI" id="CHEBI:29071"/>
        <dbReference type="EC" id="5.3.1.17"/>
    </reaction>
</comment>
<evidence type="ECO:0000256" key="10">
    <source>
        <dbReference type="ARBA" id="ARBA00079634"/>
    </source>
</evidence>
<evidence type="ECO:0000256" key="11">
    <source>
        <dbReference type="HAMAP-Rule" id="MF_00687"/>
    </source>
</evidence>
<dbReference type="NCBIfam" id="NF002091">
    <property type="entry name" value="PRK00924.1"/>
    <property type="match status" value="1"/>
</dbReference>
<dbReference type="InterPro" id="IPR014710">
    <property type="entry name" value="RmlC-like_jellyroll"/>
</dbReference>
<dbReference type="InterPro" id="IPR027449">
    <property type="entry name" value="KduI_N"/>
</dbReference>
<evidence type="ECO:0000256" key="2">
    <source>
        <dbReference type="ARBA" id="ARBA00005148"/>
    </source>
</evidence>
<dbReference type="GO" id="GO:0008270">
    <property type="term" value="F:zinc ion binding"/>
    <property type="evidence" value="ECO:0007669"/>
    <property type="project" value="UniProtKB-UniRule"/>
</dbReference>
<dbReference type="CDD" id="cd20491">
    <property type="entry name" value="cupin_KduI_C"/>
    <property type="match status" value="1"/>
</dbReference>
<evidence type="ECO:0000256" key="1">
    <source>
        <dbReference type="ARBA" id="ARBA00000552"/>
    </source>
</evidence>
<feature type="binding site" evidence="11">
    <location>
        <position position="223"/>
    </location>
    <ligand>
        <name>Zn(2+)</name>
        <dbReference type="ChEBI" id="CHEBI:29105"/>
    </ligand>
</feature>
<comment type="similarity">
    <text evidence="3 11">Belongs to the KduI family.</text>
</comment>
<protein>
    <recommendedName>
        <fullName evidence="8 11">4-deoxy-L-threo-5-hexosulose-uronate ketol-isomerase</fullName>
        <ecNumber evidence="4 11">5.3.1.17</ecNumber>
    </recommendedName>
    <alternativeName>
        <fullName evidence="10 11">5-keto-4-deoxyuronate isomerase</fullName>
    </alternativeName>
    <alternativeName>
        <fullName evidence="9 11">DKI isomerase</fullName>
    </alternativeName>
</protein>
<gene>
    <name evidence="11 12" type="primary">kduI</name>
    <name evidence="12" type="ORF">NCTC3046_00844</name>
</gene>
<keyword evidence="5 11" id="KW-0479">Metal-binding</keyword>
<evidence type="ECO:0000313" key="12">
    <source>
        <dbReference type="EMBL" id="VUC67144.1"/>
    </source>
</evidence>
<evidence type="ECO:0000256" key="9">
    <source>
        <dbReference type="ARBA" id="ARBA00075757"/>
    </source>
</evidence>
<comment type="cofactor">
    <cofactor evidence="11">
        <name>Zn(2+)</name>
        <dbReference type="ChEBI" id="CHEBI:29105"/>
    </cofactor>
    <text evidence="11">Binds 1 zinc ion per subunit.</text>
</comment>
<evidence type="ECO:0000256" key="7">
    <source>
        <dbReference type="ARBA" id="ARBA00023235"/>
    </source>
</evidence>
<dbReference type="InterPro" id="IPR021120">
    <property type="entry name" value="KduI/IolB_isomerase"/>
</dbReference>
<dbReference type="Pfam" id="PF04962">
    <property type="entry name" value="KduI"/>
    <property type="match status" value="1"/>
</dbReference>
<evidence type="ECO:0000256" key="3">
    <source>
        <dbReference type="ARBA" id="ARBA00008086"/>
    </source>
</evidence>
<dbReference type="PANTHER" id="PTHR38461">
    <property type="entry name" value="4-DEOXY-L-THREO-5-HEXOSULOSE-URONATE KETOL-ISOMERASE"/>
    <property type="match status" value="1"/>
</dbReference>
<feature type="binding site" evidence="11">
    <location>
        <position position="221"/>
    </location>
    <ligand>
        <name>Zn(2+)</name>
        <dbReference type="ChEBI" id="CHEBI:29105"/>
    </ligand>
</feature>
<comment type="pathway">
    <text evidence="2 11">Glycan metabolism; pectin degradation; 2-dehydro-3-deoxy-D-gluconate from pectin: step 4/5.</text>
</comment>
<feature type="binding site" evidence="11">
    <location>
        <position position="270"/>
    </location>
    <ligand>
        <name>Zn(2+)</name>
        <dbReference type="ChEBI" id="CHEBI:29105"/>
    </ligand>
</feature>
<reference evidence="12" key="1">
    <citation type="submission" date="2019-06" db="EMBL/GenBank/DDBJ databases">
        <authorList>
            <consortium name="Pathogen Informatics"/>
        </authorList>
    </citation>
    <scope>NUCLEOTIDE SEQUENCE</scope>
    <source>
        <strain evidence="12">NCTC3046</strain>
    </source>
</reference>
<keyword evidence="6 11" id="KW-0862">Zinc</keyword>
<dbReference type="EMBL" id="CABFNX010000001">
    <property type="protein sequence ID" value="VUC67144.1"/>
    <property type="molecule type" value="Genomic_DNA"/>
</dbReference>